<dbReference type="AlphaFoldDB" id="A0A1H5BUG1"/>
<dbReference type="PANTHER" id="PTHR42973">
    <property type="entry name" value="BINDING OXIDOREDUCTASE, PUTATIVE (AFU_ORTHOLOGUE AFUA_1G17690)-RELATED"/>
    <property type="match status" value="1"/>
</dbReference>
<dbReference type="InterPro" id="IPR006093">
    <property type="entry name" value="Oxy_OxRdtase_FAD_BS"/>
</dbReference>
<sequence>MSTLLDDALAALSPPVVRPGDPEYDAARRVWNAAVDRYPRAVVRCRSVEDVREVVALARQHDVPLAVRGGGHSFAGHGTCHDGIVIDLGGMDQIEIDPQTPCARIGPGVRWGMVADAAAEHGLAPVGGHVSGVGVSGLLLGGGIGWLAREYGLACDNLLDSTVVTADGRVVRAAEDENPDLFWGLRGGGGNFGIATSVTIQLHPLPTVYGGMLVYPRDRVHDVLVTLRDLNASSEQLSVMAALTTAPPAPFVPADLQGAPAVLVAICWTGDLTEGDSVIAPLRQIAEPAADLVGPMPFAELQHLFDGFNGSAGFHMRAHLLADLPDDAVATLVHETDDLPPGMSSVLILPLGGAVARVDPAATAFAHRDVAYNLEIAGAWPPGENDVGPYQQWAERCWDRLRPWASAVEVNHVADEGPDRVRTAYPETTWDRLATVKATWDPDNVFRLNQNVPPATSA</sequence>
<dbReference type="RefSeq" id="WP_089771287.1">
    <property type="nucleotide sequence ID" value="NZ_FNTX01000001.1"/>
</dbReference>
<dbReference type="InterPro" id="IPR012951">
    <property type="entry name" value="BBE"/>
</dbReference>
<organism evidence="7 8">
    <name type="scientific">Ruania alba</name>
    <dbReference type="NCBI Taxonomy" id="648782"/>
    <lineage>
        <taxon>Bacteria</taxon>
        <taxon>Bacillati</taxon>
        <taxon>Actinomycetota</taxon>
        <taxon>Actinomycetes</taxon>
        <taxon>Micrococcales</taxon>
        <taxon>Ruaniaceae</taxon>
        <taxon>Ruania</taxon>
    </lineage>
</organism>
<gene>
    <name evidence="7" type="ORF">SAMN04488554_0194</name>
</gene>
<dbReference type="GO" id="GO:0071949">
    <property type="term" value="F:FAD binding"/>
    <property type="evidence" value="ECO:0007669"/>
    <property type="project" value="InterPro"/>
</dbReference>
<dbReference type="EMBL" id="FNTX01000001">
    <property type="protein sequence ID" value="SED58006.1"/>
    <property type="molecule type" value="Genomic_DNA"/>
</dbReference>
<dbReference type="InterPro" id="IPR050416">
    <property type="entry name" value="FAD-linked_Oxidoreductase"/>
</dbReference>
<dbReference type="InterPro" id="IPR016164">
    <property type="entry name" value="FAD-linked_Oxase-like_C"/>
</dbReference>
<name>A0A1H5BUG1_9MICO</name>
<protein>
    <submittedName>
        <fullName evidence="7">FAD/FMN-containing dehydrogenase</fullName>
    </submittedName>
</protein>
<dbReference type="Pfam" id="PF08031">
    <property type="entry name" value="BBE"/>
    <property type="match status" value="1"/>
</dbReference>
<dbReference type="SUPFAM" id="SSF56176">
    <property type="entry name" value="FAD-binding/transporter-associated domain-like"/>
    <property type="match status" value="1"/>
</dbReference>
<evidence type="ECO:0000259" key="6">
    <source>
        <dbReference type="PROSITE" id="PS51387"/>
    </source>
</evidence>
<keyword evidence="4" id="KW-0274">FAD</keyword>
<evidence type="ECO:0000256" key="3">
    <source>
        <dbReference type="ARBA" id="ARBA00022630"/>
    </source>
</evidence>
<reference evidence="8" key="1">
    <citation type="submission" date="2016-10" db="EMBL/GenBank/DDBJ databases">
        <authorList>
            <person name="Varghese N."/>
            <person name="Submissions S."/>
        </authorList>
    </citation>
    <scope>NUCLEOTIDE SEQUENCE [LARGE SCALE GENOMIC DNA]</scope>
    <source>
        <strain evidence="8">DSM 21368</strain>
    </source>
</reference>
<dbReference type="SUPFAM" id="SSF55103">
    <property type="entry name" value="FAD-linked oxidases, C-terminal domain"/>
    <property type="match status" value="1"/>
</dbReference>
<dbReference type="Gene3D" id="3.30.465.10">
    <property type="match status" value="1"/>
</dbReference>
<evidence type="ECO:0000256" key="1">
    <source>
        <dbReference type="ARBA" id="ARBA00001974"/>
    </source>
</evidence>
<dbReference type="InterPro" id="IPR006094">
    <property type="entry name" value="Oxid_FAD_bind_N"/>
</dbReference>
<evidence type="ECO:0000313" key="8">
    <source>
        <dbReference type="Proteomes" id="UP000199220"/>
    </source>
</evidence>
<dbReference type="PANTHER" id="PTHR42973:SF39">
    <property type="entry name" value="FAD-BINDING PCMH-TYPE DOMAIN-CONTAINING PROTEIN"/>
    <property type="match status" value="1"/>
</dbReference>
<dbReference type="Gene3D" id="3.40.462.20">
    <property type="match status" value="1"/>
</dbReference>
<keyword evidence="8" id="KW-1185">Reference proteome</keyword>
<keyword evidence="5" id="KW-0560">Oxidoreductase</keyword>
<dbReference type="PROSITE" id="PS00862">
    <property type="entry name" value="OX2_COVAL_FAD"/>
    <property type="match status" value="1"/>
</dbReference>
<dbReference type="InterPro" id="IPR036318">
    <property type="entry name" value="FAD-bd_PCMH-like_sf"/>
</dbReference>
<dbReference type="InterPro" id="IPR016169">
    <property type="entry name" value="FAD-bd_PCMH_sub2"/>
</dbReference>
<evidence type="ECO:0000256" key="4">
    <source>
        <dbReference type="ARBA" id="ARBA00022827"/>
    </source>
</evidence>
<dbReference type="Gene3D" id="3.30.43.10">
    <property type="entry name" value="Uridine Diphospho-n-acetylenolpyruvylglucosamine Reductase, domain 2"/>
    <property type="match status" value="1"/>
</dbReference>
<dbReference type="InterPro" id="IPR016166">
    <property type="entry name" value="FAD-bd_PCMH"/>
</dbReference>
<proteinExistence type="inferred from homology"/>
<comment type="cofactor">
    <cofactor evidence="1">
        <name>FAD</name>
        <dbReference type="ChEBI" id="CHEBI:57692"/>
    </cofactor>
</comment>
<dbReference type="Pfam" id="PF01565">
    <property type="entry name" value="FAD_binding_4"/>
    <property type="match status" value="1"/>
</dbReference>
<dbReference type="InterPro" id="IPR016167">
    <property type="entry name" value="FAD-bd_PCMH_sub1"/>
</dbReference>
<accession>A0A1H5BUG1</accession>
<evidence type="ECO:0000256" key="5">
    <source>
        <dbReference type="ARBA" id="ARBA00023002"/>
    </source>
</evidence>
<evidence type="ECO:0000256" key="2">
    <source>
        <dbReference type="ARBA" id="ARBA00005466"/>
    </source>
</evidence>
<comment type="similarity">
    <text evidence="2">Belongs to the oxygen-dependent FAD-linked oxidoreductase family.</text>
</comment>
<dbReference type="GO" id="GO:0016491">
    <property type="term" value="F:oxidoreductase activity"/>
    <property type="evidence" value="ECO:0007669"/>
    <property type="project" value="UniProtKB-KW"/>
</dbReference>
<evidence type="ECO:0000313" key="7">
    <source>
        <dbReference type="EMBL" id="SED58006.1"/>
    </source>
</evidence>
<dbReference type="OrthoDB" id="9775082at2"/>
<keyword evidence="3" id="KW-0285">Flavoprotein</keyword>
<dbReference type="PROSITE" id="PS51387">
    <property type="entry name" value="FAD_PCMH"/>
    <property type="match status" value="1"/>
</dbReference>
<dbReference type="STRING" id="648782.SAMN04488554_0194"/>
<feature type="domain" description="FAD-binding PCMH-type" evidence="6">
    <location>
        <begin position="35"/>
        <end position="205"/>
    </location>
</feature>
<dbReference type="Proteomes" id="UP000199220">
    <property type="component" value="Unassembled WGS sequence"/>
</dbReference>